<evidence type="ECO:0008006" key="9">
    <source>
        <dbReference type="Google" id="ProtNLM"/>
    </source>
</evidence>
<evidence type="ECO:0000256" key="6">
    <source>
        <dbReference type="SAM" id="Phobius"/>
    </source>
</evidence>
<keyword evidence="2" id="KW-0813">Transport</keyword>
<accession>A0ABQ8AYV6</accession>
<dbReference type="Gene3D" id="1.20.1530.20">
    <property type="match status" value="1"/>
</dbReference>
<keyword evidence="3" id="KW-0050">Antiport</keyword>
<proteinExistence type="predicted"/>
<dbReference type="Proteomes" id="UP000824890">
    <property type="component" value="Unassembled WGS sequence"/>
</dbReference>
<evidence type="ECO:0000313" key="7">
    <source>
        <dbReference type="EMBL" id="KAH0897368.1"/>
    </source>
</evidence>
<keyword evidence="8" id="KW-1185">Reference proteome</keyword>
<feature type="transmembrane region" description="Helical" evidence="6">
    <location>
        <begin position="164"/>
        <end position="182"/>
    </location>
</feature>
<dbReference type="PANTHER" id="PTHR16254:SF14">
    <property type="entry name" value="TRANSMEMBRANE AND COILED-COIL DOMAIN-CONTAINING PROTEIN 3"/>
    <property type="match status" value="1"/>
</dbReference>
<protein>
    <recommendedName>
        <fullName evidence="9">RRM domain-containing protein</fullName>
    </recommendedName>
</protein>
<keyword evidence="6" id="KW-0472">Membrane</keyword>
<evidence type="ECO:0000256" key="1">
    <source>
        <dbReference type="ARBA" id="ARBA00004141"/>
    </source>
</evidence>
<gene>
    <name evidence="7" type="ORF">HID58_046936</name>
</gene>
<keyword evidence="6" id="KW-0812">Transmembrane</keyword>
<evidence type="ECO:0000256" key="5">
    <source>
        <dbReference type="ARBA" id="ARBA00023065"/>
    </source>
</evidence>
<evidence type="ECO:0000256" key="2">
    <source>
        <dbReference type="ARBA" id="ARBA00022448"/>
    </source>
</evidence>
<dbReference type="Gene3D" id="3.30.70.330">
    <property type="match status" value="1"/>
</dbReference>
<keyword evidence="6" id="KW-1133">Transmembrane helix</keyword>
<keyword evidence="5" id="KW-0406">Ion transport</keyword>
<evidence type="ECO:0000313" key="8">
    <source>
        <dbReference type="Proteomes" id="UP000824890"/>
    </source>
</evidence>
<dbReference type="InterPro" id="IPR045158">
    <property type="entry name" value="KEA4/5/6-like"/>
</dbReference>
<dbReference type="InterPro" id="IPR038770">
    <property type="entry name" value="Na+/solute_symporter_sf"/>
</dbReference>
<reference evidence="7 8" key="1">
    <citation type="submission" date="2021-05" db="EMBL/GenBank/DDBJ databases">
        <title>Genome Assembly of Synthetic Allotetraploid Brassica napus Reveals Homoeologous Exchanges between Subgenomes.</title>
        <authorList>
            <person name="Davis J.T."/>
        </authorList>
    </citation>
    <scope>NUCLEOTIDE SEQUENCE [LARGE SCALE GENOMIC DNA]</scope>
    <source>
        <strain evidence="8">cv. Da-Ae</strain>
        <tissue evidence="7">Seedling</tissue>
    </source>
</reference>
<evidence type="ECO:0000256" key="4">
    <source>
        <dbReference type="ARBA" id="ARBA00022729"/>
    </source>
</evidence>
<keyword evidence="4" id="KW-0732">Signal</keyword>
<evidence type="ECO:0000256" key="3">
    <source>
        <dbReference type="ARBA" id="ARBA00022449"/>
    </source>
</evidence>
<dbReference type="PANTHER" id="PTHR16254">
    <property type="entry name" value="POTASSIUM/PROTON ANTIPORTER-RELATED"/>
    <property type="match status" value="1"/>
</dbReference>
<feature type="transmembrane region" description="Helical" evidence="6">
    <location>
        <begin position="85"/>
        <end position="104"/>
    </location>
</feature>
<dbReference type="InterPro" id="IPR012677">
    <property type="entry name" value="Nucleotide-bd_a/b_plait_sf"/>
</dbReference>
<organism evidence="7 8">
    <name type="scientific">Brassica napus</name>
    <name type="common">Rape</name>
    <dbReference type="NCBI Taxonomy" id="3708"/>
    <lineage>
        <taxon>Eukaryota</taxon>
        <taxon>Viridiplantae</taxon>
        <taxon>Streptophyta</taxon>
        <taxon>Embryophyta</taxon>
        <taxon>Tracheophyta</taxon>
        <taxon>Spermatophyta</taxon>
        <taxon>Magnoliopsida</taxon>
        <taxon>eudicotyledons</taxon>
        <taxon>Gunneridae</taxon>
        <taxon>Pentapetalae</taxon>
        <taxon>rosids</taxon>
        <taxon>malvids</taxon>
        <taxon>Brassicales</taxon>
        <taxon>Brassicaceae</taxon>
        <taxon>Brassiceae</taxon>
        <taxon>Brassica</taxon>
    </lineage>
</organism>
<feature type="transmembrane region" description="Helical" evidence="6">
    <location>
        <begin position="188"/>
        <end position="206"/>
    </location>
</feature>
<comment type="caution">
    <text evidence="7">The sequence shown here is derived from an EMBL/GenBank/DDBJ whole genome shotgun (WGS) entry which is preliminary data.</text>
</comment>
<dbReference type="EMBL" id="JAGKQM010000012">
    <property type="protein sequence ID" value="KAH0897368.1"/>
    <property type="molecule type" value="Genomic_DNA"/>
</dbReference>
<sequence>MNTNLQPPPAPSPSSVYSRCWRGRINVGTVVNSACRRHDVGGLLVSGCLSSLDSSSPPSSISGPKTKLLYFRTTEDNLRKAFEQFGKLTLGMFSLVSLSVSIYFTTKSRMMRYETEEESLKAIQGMHGKHTLEQIRCQFLLFELEDLLPSLSLSNLTKCFVETIRNFFAALFLASIGMLIHMHFLWNHVILVAAMLLVIVIKTDWVQRRNAYRKRSVTTKLRRSPGGAQKPQSRYCRCVFGKVLCRCVSGVALSAAATVKLSTAATPVKLSTVATLVKPSAVTFSFSIQDPPEMETRRRWRIIEDEDSTHQQWRIYNCI</sequence>
<name>A0ABQ8AYV6_BRANA</name>
<comment type="subcellular location">
    <subcellularLocation>
        <location evidence="1">Membrane</location>
        <topology evidence="1">Multi-pass membrane protein</topology>
    </subcellularLocation>
</comment>